<reference evidence="7" key="2">
    <citation type="submission" date="2025-09" db="UniProtKB">
        <authorList>
            <consortium name="Ensembl"/>
        </authorList>
    </citation>
    <scope>IDENTIFICATION</scope>
</reference>
<evidence type="ECO:0000259" key="5">
    <source>
        <dbReference type="PROSITE" id="PS50001"/>
    </source>
</evidence>
<dbReference type="PANTHER" id="PTHR14247:SF11">
    <property type="entry name" value="SH2 DOMAIN-CONTAINING PROTEIN 3A"/>
    <property type="match status" value="1"/>
</dbReference>
<dbReference type="FunFam" id="3.30.505.10:FF:000013">
    <property type="entry name" value="SH2 domain-containing protein 3C isoform X1"/>
    <property type="match status" value="1"/>
</dbReference>
<proteinExistence type="predicted"/>
<dbReference type="InterPro" id="IPR000980">
    <property type="entry name" value="SH2"/>
</dbReference>
<dbReference type="Pfam" id="PF00017">
    <property type="entry name" value="SH2"/>
    <property type="match status" value="1"/>
</dbReference>
<dbReference type="OMA" id="WWEANEE"/>
<evidence type="ECO:0000256" key="4">
    <source>
        <dbReference type="SAM" id="MobiDB-lite"/>
    </source>
</evidence>
<keyword evidence="1 3" id="KW-0727">SH2 domain</keyword>
<gene>
    <name evidence="7" type="primary">SH2D3A</name>
</gene>
<dbReference type="SMART" id="SM00252">
    <property type="entry name" value="SH2"/>
    <property type="match status" value="1"/>
</dbReference>
<dbReference type="CDD" id="cd10337">
    <property type="entry name" value="SH2_BCAR3"/>
    <property type="match status" value="1"/>
</dbReference>
<evidence type="ECO:0000313" key="8">
    <source>
        <dbReference type="Proteomes" id="UP000694404"/>
    </source>
</evidence>
<dbReference type="AlphaFoldDB" id="A0A8C0IVK5"/>
<dbReference type="PROSITE" id="PS50009">
    <property type="entry name" value="RASGEF_CAT"/>
    <property type="match status" value="1"/>
</dbReference>
<evidence type="ECO:0000259" key="6">
    <source>
        <dbReference type="PROSITE" id="PS50009"/>
    </source>
</evidence>
<keyword evidence="2" id="KW-0344">Guanine-nucleotide releasing factor</keyword>
<feature type="region of interest" description="Disordered" evidence="4">
    <location>
        <begin position="301"/>
        <end position="408"/>
    </location>
</feature>
<name>A0A8C0IVK5_CHEAB</name>
<protein>
    <submittedName>
        <fullName evidence="7">SH2 domain containing 3A</fullName>
    </submittedName>
</protein>
<dbReference type="Proteomes" id="UP000694404">
    <property type="component" value="Unplaced"/>
</dbReference>
<dbReference type="InterPro" id="IPR023578">
    <property type="entry name" value="Ras_GEF_dom_sf"/>
</dbReference>
<dbReference type="InterPro" id="IPR036964">
    <property type="entry name" value="RASGEF_cat_dom_sf"/>
</dbReference>
<dbReference type="InterPro" id="IPR036860">
    <property type="entry name" value="SH2_dom_sf"/>
</dbReference>
<dbReference type="PROSITE" id="PS50001">
    <property type="entry name" value="SH2"/>
    <property type="match status" value="1"/>
</dbReference>
<dbReference type="GO" id="GO:0005085">
    <property type="term" value="F:guanyl-nucleotide exchange factor activity"/>
    <property type="evidence" value="ECO:0007669"/>
    <property type="project" value="UniProtKB-KW"/>
</dbReference>
<accession>A0A8C0IVK5</accession>
<dbReference type="SMART" id="SM00147">
    <property type="entry name" value="RasGEF"/>
    <property type="match status" value="1"/>
</dbReference>
<dbReference type="InterPro" id="IPR051853">
    <property type="entry name" value="SH2-Ras-GEF_adapter"/>
</dbReference>
<dbReference type="InterPro" id="IPR001895">
    <property type="entry name" value="RASGEF_cat_dom"/>
</dbReference>
<organism evidence="7 8">
    <name type="scientific">Chelonoidis abingdonii</name>
    <name type="common">Abingdon island giant tortoise</name>
    <name type="synonym">Testudo abingdonii</name>
    <dbReference type="NCBI Taxonomy" id="106734"/>
    <lineage>
        <taxon>Eukaryota</taxon>
        <taxon>Metazoa</taxon>
        <taxon>Chordata</taxon>
        <taxon>Craniata</taxon>
        <taxon>Vertebrata</taxon>
        <taxon>Euteleostomi</taxon>
        <taxon>Archelosauria</taxon>
        <taxon>Testudinata</taxon>
        <taxon>Testudines</taxon>
        <taxon>Cryptodira</taxon>
        <taxon>Durocryptodira</taxon>
        <taxon>Testudinoidea</taxon>
        <taxon>Testudinidae</taxon>
        <taxon>Chelonoidis</taxon>
    </lineage>
</organism>
<dbReference type="Pfam" id="PF00617">
    <property type="entry name" value="RasGEF"/>
    <property type="match status" value="1"/>
</dbReference>
<sequence>MPQLLLALCSFHSRFLSPFPLPQAPCTESSTKPLGLTLQSSLEQLFSPWGLGPLGGRCLQASGGLPRLARAQGRKPKPCHTGLQPRAPSPATCLLPRNTSHAFRCRISVVVAQRGHGVSVASEVTMDLAKETLRKELEEELKLSTDELRSHAWYHGCLPREEADSLLGEDGDFLIRDSGSSQGDYVLSCRWQGETLHFKIIRVVLRPRLGYSRTLFQFEQDQFDNVPALVRFYVGNRTPVSETSGAVISRPVNRDVPLRWVQERYGATGRLCLDGQESAKGDAAPRRLSLRRLTTGERVTDGNLLRVKDRSGSHPTGLDQLGQRPSLYTAQSDSNLRTGAWEPGPEAPAGTQERSELPPPSPVFRTGSDPVLRPTAPRCLDPEGGAALSGSEGQLHSKAPPKPLRAPSMLVGDASQEQLSTYCELVPKAPAGLRSHVARLHTEEKWRGRARATDTAFGFLEDDDKVVPLPRPRHYEEEMEGFVRPLLETASSFQPHSFHSLLLPHDNKPLEPGALKRLKDLFDRHDCRTMALHILYIDCLVRGSWEEQERAMGVSSGLELITLPHGHQLRLDLLERHHLIALGIAVDILGCTGAVAERAATLHKIVQLAVELKGSAGDLFALSAVMKGLQLPQIARLDQTWQKLRQSHTESAIAFEKDLKPLVKRLNQGEGNCSPGEVAVPHLLPLISLMEGEQLWDDHEESCDLLLRTLESARSIAASTRAYKATAEAKLQGFQATPELLEAFQTEFALRLFWGSKGAAADRAERYRKFDAILTVLSQKLEPAGKTEP</sequence>
<dbReference type="GO" id="GO:0001784">
    <property type="term" value="F:phosphotyrosine residue binding"/>
    <property type="evidence" value="ECO:0007669"/>
    <property type="project" value="InterPro"/>
</dbReference>
<evidence type="ECO:0000256" key="3">
    <source>
        <dbReference type="PROSITE-ProRule" id="PRU00191"/>
    </source>
</evidence>
<dbReference type="Ensembl" id="ENSCABT00000025107.1">
    <property type="protein sequence ID" value="ENSCABP00000022925.1"/>
    <property type="gene ID" value="ENSCABG00000016854.1"/>
</dbReference>
<feature type="compositionally biased region" description="Polar residues" evidence="4">
    <location>
        <begin position="326"/>
        <end position="337"/>
    </location>
</feature>
<keyword evidence="8" id="KW-1185">Reference proteome</keyword>
<dbReference type="Gene3D" id="3.30.505.10">
    <property type="entry name" value="SH2 domain"/>
    <property type="match status" value="1"/>
</dbReference>
<evidence type="ECO:0000313" key="7">
    <source>
        <dbReference type="Ensembl" id="ENSCABP00000022925.1"/>
    </source>
</evidence>
<dbReference type="PRINTS" id="PR00401">
    <property type="entry name" value="SH2DOMAIN"/>
</dbReference>
<feature type="compositionally biased region" description="Basic and acidic residues" evidence="4">
    <location>
        <begin position="301"/>
        <end position="312"/>
    </location>
</feature>
<dbReference type="Gene3D" id="1.10.840.10">
    <property type="entry name" value="Ras guanine-nucleotide exchange factors catalytic domain"/>
    <property type="match status" value="1"/>
</dbReference>
<evidence type="ECO:0000256" key="2">
    <source>
        <dbReference type="PROSITE-ProRule" id="PRU00168"/>
    </source>
</evidence>
<dbReference type="GeneTree" id="ENSGT00940000154130"/>
<dbReference type="SUPFAM" id="SSF55550">
    <property type="entry name" value="SH2 domain"/>
    <property type="match status" value="1"/>
</dbReference>
<dbReference type="PANTHER" id="PTHR14247">
    <property type="entry name" value="BREAST CANCER ANTI-ESTROGEN RESISTANCE PROTEIN 3 HOMOLOG-LIKE PROTEIN"/>
    <property type="match status" value="1"/>
</dbReference>
<feature type="domain" description="Ras-GEF" evidence="6">
    <location>
        <begin position="526"/>
        <end position="784"/>
    </location>
</feature>
<evidence type="ECO:0000256" key="1">
    <source>
        <dbReference type="ARBA" id="ARBA00022999"/>
    </source>
</evidence>
<dbReference type="InterPro" id="IPR044102">
    <property type="entry name" value="SH2_SHEP1/BCAR3/NSP1"/>
</dbReference>
<feature type="domain" description="SH2" evidence="5">
    <location>
        <begin position="153"/>
        <end position="252"/>
    </location>
</feature>
<dbReference type="SUPFAM" id="SSF48366">
    <property type="entry name" value="Ras GEF"/>
    <property type="match status" value="1"/>
</dbReference>
<dbReference type="GO" id="GO:0007264">
    <property type="term" value="P:small GTPase-mediated signal transduction"/>
    <property type="evidence" value="ECO:0007669"/>
    <property type="project" value="InterPro"/>
</dbReference>
<reference evidence="7" key="1">
    <citation type="submission" date="2025-08" db="UniProtKB">
        <authorList>
            <consortium name="Ensembl"/>
        </authorList>
    </citation>
    <scope>IDENTIFICATION</scope>
</reference>